<dbReference type="Proteomes" id="UP001168821">
    <property type="component" value="Unassembled WGS sequence"/>
</dbReference>
<dbReference type="EMBL" id="JALNTZ010003629">
    <property type="protein sequence ID" value="KAJ3616337.1"/>
    <property type="molecule type" value="Genomic_DNA"/>
</dbReference>
<evidence type="ECO:0000313" key="2">
    <source>
        <dbReference type="Proteomes" id="UP001168821"/>
    </source>
</evidence>
<accession>A0AA38LYN4</accession>
<comment type="caution">
    <text evidence="1">The sequence shown here is derived from an EMBL/GenBank/DDBJ whole genome shotgun (WGS) entry which is preliminary data.</text>
</comment>
<organism evidence="1 2">
    <name type="scientific">Zophobas morio</name>
    <dbReference type="NCBI Taxonomy" id="2755281"/>
    <lineage>
        <taxon>Eukaryota</taxon>
        <taxon>Metazoa</taxon>
        <taxon>Ecdysozoa</taxon>
        <taxon>Arthropoda</taxon>
        <taxon>Hexapoda</taxon>
        <taxon>Insecta</taxon>
        <taxon>Pterygota</taxon>
        <taxon>Neoptera</taxon>
        <taxon>Endopterygota</taxon>
        <taxon>Coleoptera</taxon>
        <taxon>Polyphaga</taxon>
        <taxon>Cucujiformia</taxon>
        <taxon>Tenebrionidae</taxon>
        <taxon>Zophobas</taxon>
    </lineage>
</organism>
<keyword evidence="2" id="KW-1185">Reference proteome</keyword>
<dbReference type="AlphaFoldDB" id="A0AA38LYN4"/>
<protein>
    <submittedName>
        <fullName evidence="1">Uncharacterized protein</fullName>
    </submittedName>
</protein>
<gene>
    <name evidence="1" type="ORF">Zmor_011929</name>
</gene>
<evidence type="ECO:0000313" key="1">
    <source>
        <dbReference type="EMBL" id="KAJ3616337.1"/>
    </source>
</evidence>
<proteinExistence type="predicted"/>
<reference evidence="1" key="1">
    <citation type="journal article" date="2023" name="G3 (Bethesda)">
        <title>Whole genome assemblies of Zophobas morio and Tenebrio molitor.</title>
        <authorList>
            <person name="Kaur S."/>
            <person name="Stinson S.A."/>
            <person name="diCenzo G.C."/>
        </authorList>
    </citation>
    <scope>NUCLEOTIDE SEQUENCE</scope>
    <source>
        <strain evidence="1">QUZm001</strain>
    </source>
</reference>
<name>A0AA38LYN4_9CUCU</name>
<sequence>MLLQSAEDKFVRNRLHRCIGKKLMTHFNNKWEAKLYHMLELGAPPFGNLINGLKVWGVCYLRPLAKEIWWLRVSETKLLFADFFATPKFASFSLTANNSLSQLSYPFSRSTNHLS</sequence>